<name>A0ABW7KEL1_9NOCA</name>
<dbReference type="Proteomes" id="UP001609219">
    <property type="component" value="Unassembled WGS sequence"/>
</dbReference>
<accession>A0ABW7KEL1</accession>
<evidence type="ECO:0000313" key="5">
    <source>
        <dbReference type="Proteomes" id="UP001609176"/>
    </source>
</evidence>
<proteinExistence type="predicted"/>
<evidence type="ECO:0000313" key="1">
    <source>
        <dbReference type="EMBL" id="MFH5209431.1"/>
    </source>
</evidence>
<evidence type="ECO:0000313" key="3">
    <source>
        <dbReference type="EMBL" id="MFH5240868.1"/>
    </source>
</evidence>
<dbReference type="EMBL" id="JBIMSN010000106">
    <property type="protein sequence ID" value="MFH5231361.1"/>
    <property type="molecule type" value="Genomic_DNA"/>
</dbReference>
<comment type="caution">
    <text evidence="3">The sequence shown here is derived from an EMBL/GenBank/DDBJ whole genome shotgun (WGS) entry which is preliminary data.</text>
</comment>
<dbReference type="EMBL" id="JBIMSP010000003">
    <property type="protein sequence ID" value="MFH5240868.1"/>
    <property type="molecule type" value="Genomic_DNA"/>
</dbReference>
<dbReference type="Proteomes" id="UP001609175">
    <property type="component" value="Unassembled WGS sequence"/>
</dbReference>
<gene>
    <name evidence="3" type="ORF">ACHIPV_03100</name>
    <name evidence="1" type="ORF">ACHIPZ_14675</name>
    <name evidence="2" type="ORF">ACHIRB_22730</name>
</gene>
<reference evidence="4 5" key="1">
    <citation type="submission" date="2024-10" db="EMBL/GenBank/DDBJ databases">
        <authorList>
            <person name="Riesco R."/>
        </authorList>
    </citation>
    <scope>NUCLEOTIDE SEQUENCE [LARGE SCALE GENOMIC DNA]</scope>
    <source>
        <strain evidence="3 5">NCIMB 15448</strain>
        <strain evidence="1 4">NCIMB 15449</strain>
        <strain evidence="2 6">NCIMB 15450</strain>
    </source>
</reference>
<organism evidence="3 5">
    <name type="scientific">Antrihabitans spumae</name>
    <dbReference type="NCBI Taxonomy" id="3373370"/>
    <lineage>
        <taxon>Bacteria</taxon>
        <taxon>Bacillati</taxon>
        <taxon>Actinomycetota</taxon>
        <taxon>Actinomycetes</taxon>
        <taxon>Mycobacteriales</taxon>
        <taxon>Nocardiaceae</taxon>
        <taxon>Antrihabitans</taxon>
    </lineage>
</organism>
<dbReference type="RefSeq" id="WP_395115175.1">
    <property type="nucleotide sequence ID" value="NZ_JBIMSN010000106.1"/>
</dbReference>
<evidence type="ECO:0000313" key="2">
    <source>
        <dbReference type="EMBL" id="MFH5231361.1"/>
    </source>
</evidence>
<evidence type="ECO:0000313" key="6">
    <source>
        <dbReference type="Proteomes" id="UP001609219"/>
    </source>
</evidence>
<sequence length="107" mass="11939">MNPKELEALRNYYDNNDTTKELELAELDTTVDSNPMIGITVRLPANVLNAARARAAGENRKVTALLREWIEQATVGPVGPNVNNVVHGDFSRQRRRSRTFSSRTAGM</sequence>
<dbReference type="Proteomes" id="UP001609176">
    <property type="component" value="Unassembled WGS sequence"/>
</dbReference>
<keyword evidence="6" id="KW-1185">Reference proteome</keyword>
<protein>
    <submittedName>
        <fullName evidence="3">Uncharacterized protein</fullName>
    </submittedName>
</protein>
<dbReference type="EMBL" id="JBIMSO010000053">
    <property type="protein sequence ID" value="MFH5209431.1"/>
    <property type="molecule type" value="Genomic_DNA"/>
</dbReference>
<evidence type="ECO:0000313" key="4">
    <source>
        <dbReference type="Proteomes" id="UP001609175"/>
    </source>
</evidence>